<reference evidence="2" key="2">
    <citation type="submission" date="2016-06" db="EMBL/GenBank/DDBJ databases">
        <title>The genome of a short-lived fish provides insights into sex chromosome evolution and the genetic control of aging.</title>
        <authorList>
            <person name="Reichwald K."/>
            <person name="Felder M."/>
            <person name="Petzold A."/>
            <person name="Koch P."/>
            <person name="Groth M."/>
            <person name="Platzer M."/>
        </authorList>
    </citation>
    <scope>NUCLEOTIDE SEQUENCE</scope>
    <source>
        <tissue evidence="2">Brain</tissue>
    </source>
</reference>
<accession>A0A1A8IHR7</accession>
<feature type="region of interest" description="Disordered" evidence="1">
    <location>
        <begin position="42"/>
        <end position="78"/>
    </location>
</feature>
<dbReference type="EMBL" id="HAED01010317">
    <property type="protein sequence ID" value="SBQ96529.1"/>
    <property type="molecule type" value="Transcribed_RNA"/>
</dbReference>
<organism evidence="2">
    <name type="scientific">Nothobranchius kuhntae</name>
    <name type="common">Beira killifish</name>
    <dbReference type="NCBI Taxonomy" id="321403"/>
    <lineage>
        <taxon>Eukaryota</taxon>
        <taxon>Metazoa</taxon>
        <taxon>Chordata</taxon>
        <taxon>Craniata</taxon>
        <taxon>Vertebrata</taxon>
        <taxon>Euteleostomi</taxon>
        <taxon>Actinopterygii</taxon>
        <taxon>Neopterygii</taxon>
        <taxon>Teleostei</taxon>
        <taxon>Neoteleostei</taxon>
        <taxon>Acanthomorphata</taxon>
        <taxon>Ovalentaria</taxon>
        <taxon>Atherinomorphae</taxon>
        <taxon>Cyprinodontiformes</taxon>
        <taxon>Nothobranchiidae</taxon>
        <taxon>Nothobranchius</taxon>
    </lineage>
</organism>
<feature type="region of interest" description="Disordered" evidence="1">
    <location>
        <begin position="1"/>
        <end position="24"/>
    </location>
</feature>
<feature type="non-terminal residue" evidence="2">
    <location>
        <position position="78"/>
    </location>
</feature>
<gene>
    <name evidence="2" type="primary">Nfu_g_1_003816</name>
</gene>
<dbReference type="AlphaFoldDB" id="A0A1A8IHR7"/>
<name>A0A1A8IHR7_NOTKU</name>
<feature type="non-terminal residue" evidence="2">
    <location>
        <position position="1"/>
    </location>
</feature>
<evidence type="ECO:0000256" key="1">
    <source>
        <dbReference type="SAM" id="MobiDB-lite"/>
    </source>
</evidence>
<feature type="compositionally biased region" description="Polar residues" evidence="1">
    <location>
        <begin position="1"/>
        <end position="14"/>
    </location>
</feature>
<protein>
    <submittedName>
        <fullName evidence="2">Uncharacterized protein</fullName>
    </submittedName>
</protein>
<reference evidence="2" key="1">
    <citation type="submission" date="2016-05" db="EMBL/GenBank/DDBJ databases">
        <authorList>
            <person name="Lavstsen T."/>
            <person name="Jespersen J.S."/>
        </authorList>
    </citation>
    <scope>NUCLEOTIDE SEQUENCE</scope>
    <source>
        <tissue evidence="2">Brain</tissue>
    </source>
</reference>
<feature type="compositionally biased region" description="Basic and acidic residues" evidence="1">
    <location>
        <begin position="50"/>
        <end position="65"/>
    </location>
</feature>
<evidence type="ECO:0000313" key="2">
    <source>
        <dbReference type="EMBL" id="SBQ96529.1"/>
    </source>
</evidence>
<proteinExistence type="predicted"/>
<sequence>HFQQFGNKSSSKTPFTPPLRSKQKITRTKIKLLTNTIKMLGKGKRIRKRQSVDLGKDKQHEEKVVMKGRPKVTTKPQQ</sequence>